<evidence type="ECO:0000313" key="5">
    <source>
        <dbReference type="Proteomes" id="UP001163046"/>
    </source>
</evidence>
<proteinExistence type="predicted"/>
<feature type="transmembrane region" description="Helical" evidence="1">
    <location>
        <begin position="462"/>
        <end position="484"/>
    </location>
</feature>
<feature type="transmembrane region" description="Helical" evidence="1">
    <location>
        <begin position="400"/>
        <end position="421"/>
    </location>
</feature>
<feature type="transmembrane region" description="Helical" evidence="1">
    <location>
        <begin position="554"/>
        <end position="575"/>
    </location>
</feature>
<dbReference type="OrthoDB" id="207378at2759"/>
<dbReference type="Proteomes" id="UP001163046">
    <property type="component" value="Unassembled WGS sequence"/>
</dbReference>
<dbReference type="InterPro" id="IPR052728">
    <property type="entry name" value="O2_lipid_transport_reg"/>
</dbReference>
<dbReference type="Pfam" id="PF01757">
    <property type="entry name" value="Acyl_transf_3"/>
    <property type="match status" value="1"/>
</dbReference>
<keyword evidence="1" id="KW-1133">Transmembrane helix</keyword>
<feature type="domain" description="Nose resistant-to-fluoxetine protein N-terminal" evidence="3">
    <location>
        <begin position="60"/>
        <end position="179"/>
    </location>
</feature>
<evidence type="ECO:0000313" key="4">
    <source>
        <dbReference type="EMBL" id="KAJ7365133.1"/>
    </source>
</evidence>
<feature type="transmembrane region" description="Helical" evidence="1">
    <location>
        <begin position="516"/>
        <end position="534"/>
    </location>
</feature>
<organism evidence="4 5">
    <name type="scientific">Desmophyllum pertusum</name>
    <dbReference type="NCBI Taxonomy" id="174260"/>
    <lineage>
        <taxon>Eukaryota</taxon>
        <taxon>Metazoa</taxon>
        <taxon>Cnidaria</taxon>
        <taxon>Anthozoa</taxon>
        <taxon>Hexacorallia</taxon>
        <taxon>Scleractinia</taxon>
        <taxon>Caryophylliina</taxon>
        <taxon>Caryophylliidae</taxon>
        <taxon>Desmophyllum</taxon>
    </lineage>
</organism>
<reference evidence="4" key="1">
    <citation type="submission" date="2023-01" db="EMBL/GenBank/DDBJ databases">
        <title>Genome assembly of the deep-sea coral Lophelia pertusa.</title>
        <authorList>
            <person name="Herrera S."/>
            <person name="Cordes E."/>
        </authorList>
    </citation>
    <scope>NUCLEOTIDE SEQUENCE</scope>
    <source>
        <strain evidence="4">USNM1676648</strain>
        <tissue evidence="4">Polyp</tissue>
    </source>
</reference>
<feature type="chain" id="PRO_5040942133" description="Nose resistant-to-fluoxetine protein N-terminal domain-containing protein" evidence="2">
    <location>
        <begin position="21"/>
        <end position="719"/>
    </location>
</feature>
<dbReference type="InterPro" id="IPR002656">
    <property type="entry name" value="Acyl_transf_3_dom"/>
</dbReference>
<dbReference type="GO" id="GO:0016747">
    <property type="term" value="F:acyltransferase activity, transferring groups other than amino-acyl groups"/>
    <property type="evidence" value="ECO:0007669"/>
    <property type="project" value="InterPro"/>
</dbReference>
<dbReference type="AlphaFoldDB" id="A0A9W9YRZ8"/>
<dbReference type="PANTHER" id="PTHR11161:SF0">
    <property type="entry name" value="O-ACYLTRANSFERASE LIKE PROTEIN"/>
    <property type="match status" value="1"/>
</dbReference>
<feature type="transmembrane region" description="Helical" evidence="1">
    <location>
        <begin position="188"/>
        <end position="212"/>
    </location>
</feature>
<name>A0A9W9YRZ8_9CNID</name>
<gene>
    <name evidence="4" type="ORF">OS493_007782</name>
</gene>
<keyword evidence="1" id="KW-0812">Transmembrane</keyword>
<accession>A0A9W9YRZ8</accession>
<feature type="transmembrane region" description="Helical" evidence="1">
    <location>
        <begin position="596"/>
        <end position="614"/>
    </location>
</feature>
<dbReference type="SMART" id="SM00703">
    <property type="entry name" value="NRF"/>
    <property type="match status" value="1"/>
</dbReference>
<dbReference type="Pfam" id="PF20146">
    <property type="entry name" value="NRF"/>
    <property type="match status" value="1"/>
</dbReference>
<protein>
    <recommendedName>
        <fullName evidence="3">Nose resistant-to-fluoxetine protein N-terminal domain-containing protein</fullName>
    </recommendedName>
</protein>
<evidence type="ECO:0000259" key="3">
    <source>
        <dbReference type="SMART" id="SM00703"/>
    </source>
</evidence>
<dbReference type="PANTHER" id="PTHR11161">
    <property type="entry name" value="O-ACYLTRANSFERASE"/>
    <property type="match status" value="1"/>
</dbReference>
<dbReference type="InterPro" id="IPR006621">
    <property type="entry name" value="Nose-resist-to-fluoxetine_N"/>
</dbReference>
<dbReference type="EMBL" id="MU827304">
    <property type="protein sequence ID" value="KAJ7365133.1"/>
    <property type="molecule type" value="Genomic_DNA"/>
</dbReference>
<feature type="transmembrane region" description="Helical" evidence="1">
    <location>
        <begin position="361"/>
        <end position="380"/>
    </location>
</feature>
<feature type="transmembrane region" description="Helical" evidence="1">
    <location>
        <begin position="634"/>
        <end position="657"/>
    </location>
</feature>
<comment type="caution">
    <text evidence="4">The sequence shown here is derived from an EMBL/GenBank/DDBJ whole genome shotgun (WGS) entry which is preliminary data.</text>
</comment>
<keyword evidence="2" id="KW-0732">Signal</keyword>
<evidence type="ECO:0000256" key="1">
    <source>
        <dbReference type="SAM" id="Phobius"/>
    </source>
</evidence>
<evidence type="ECO:0000256" key="2">
    <source>
        <dbReference type="SAM" id="SignalP"/>
    </source>
</evidence>
<keyword evidence="5" id="KW-1185">Reference proteome</keyword>
<keyword evidence="1" id="KW-0472">Membrane</keyword>
<feature type="signal peptide" evidence="2">
    <location>
        <begin position="1"/>
        <end position="20"/>
    </location>
</feature>
<feature type="transmembrane region" description="Helical" evidence="1">
    <location>
        <begin position="315"/>
        <end position="333"/>
    </location>
</feature>
<sequence>MAKFLLLVTCIVFYFDSSRSLRASTVRELTGLHSKTNHYESSPTPGGLKDLKASGFQNVSAACQKAIIDLMFKSPMLLAKYADASGRPNSGVFSGNLVWLGSYSTCKTIPDAHYCLAPDVTLQLNTPGNKTTIPFISWGLCVPTNCSEEDVALAFGDINKAVTKQDLGHVTLTGVNCAHPSKWTTGPIITLVVCIIIACLCLTGTVVDLCVVQQSWTFWVASVEYERDSVPRSEEGGLLSNGLSNHSESAPLLSNYEDSSNASSIQIKQPSLKERGFLVNLLVCFSIVRNTSKIMDCSVPAGAITSLNGVRVLSMWWVILGHTYLWLLIYRIIDDVGIGINIMHRFSFQAVNNAFFSVDSFFSAEVWKYYIGLLVAYLSFRRMDKNDGKLPLIKFYFHRFWRLTPSYMFVILFYANLYAFLGEGPLWYGSQVGTPCDKYWWTNLLYINNFYPNSLTQECLGWSWYLANDMQFYVISPILLYLIYRFHWKGLAFGVGSVLQHPNRGSYTDLVYIKPYCRIAPYLVGIALGYLIHVEKATLGKSPLNKIPRQIFALVGWFLAIGLGVSSVYGVYTFYKKDGRPFNLAENVIYGTFSRFVWGLALAWVIYACNKGYGSLVNKFLSASYWIPLSRLTYSAYLVHPLVLGAYFGSFQTYLGIQRPKFRFLLRVSSGDVVRISFCARRLRGVSHNAVRKCAVSSEARSPQASDSAVTCFSSNSNY</sequence>